<dbReference type="InterPro" id="IPR023347">
    <property type="entry name" value="Lysozyme_dom_sf"/>
</dbReference>
<dbReference type="PANTHER" id="PTHR38107:SF3">
    <property type="entry name" value="LYSOZYME RRRD-RELATED"/>
    <property type="match status" value="1"/>
</dbReference>
<dbReference type="EMBL" id="CAJPIZ010001066">
    <property type="protein sequence ID" value="CAG2102811.1"/>
    <property type="molecule type" value="Genomic_DNA"/>
</dbReference>
<sequence length="166" mass="18043">MGAKIITLIALALMNMSICTGRSINGAGLELLKVSEGFVADFYHDQIGLKTIGYGHACKWQGCDGIHPPISKAEGTKILMKDLVQFEKCVERLVPAGLNDNQFSACVDFAFNMGCGAFGGSDILKQLRANNRVGAADAFLKYDEAGGRRIEGLTVRRRKDRELFLA</sequence>
<dbReference type="Proteomes" id="UP000759131">
    <property type="component" value="Unassembled WGS sequence"/>
</dbReference>
<keyword evidence="7" id="KW-0732">Signal</keyword>
<dbReference type="PANTHER" id="PTHR38107">
    <property type="match status" value="1"/>
</dbReference>
<comment type="catalytic activity">
    <reaction evidence="1">
        <text>Hydrolysis of (1-&gt;4)-beta-linkages between N-acetylmuramic acid and N-acetyl-D-glucosamine residues in a peptidoglycan and between N-acetyl-D-glucosamine residues in chitodextrins.</text>
        <dbReference type="EC" id="3.2.1.17"/>
    </reaction>
</comment>
<dbReference type="HAMAP" id="MF_04110">
    <property type="entry name" value="ENDOLYSIN_T4"/>
    <property type="match status" value="1"/>
</dbReference>
<dbReference type="GO" id="GO:0031640">
    <property type="term" value="P:killing of cells of another organism"/>
    <property type="evidence" value="ECO:0007669"/>
    <property type="project" value="UniProtKB-KW"/>
</dbReference>
<keyword evidence="5" id="KW-1035">Host cytoplasm</keyword>
<evidence type="ECO:0000313" key="9">
    <source>
        <dbReference type="Proteomes" id="UP000759131"/>
    </source>
</evidence>
<feature type="chain" id="PRO_5035593135" description="Lysozyme" evidence="7">
    <location>
        <begin position="22"/>
        <end position="166"/>
    </location>
</feature>
<dbReference type="AlphaFoldDB" id="A0A7R9PVM6"/>
<dbReference type="InterPro" id="IPR033907">
    <property type="entry name" value="Endolysin_autolysin"/>
</dbReference>
<dbReference type="GO" id="GO:0009253">
    <property type="term" value="P:peptidoglycan catabolic process"/>
    <property type="evidence" value="ECO:0007669"/>
    <property type="project" value="InterPro"/>
</dbReference>
<dbReference type="InterPro" id="IPR051018">
    <property type="entry name" value="Bacteriophage_GH24"/>
</dbReference>
<dbReference type="InterPro" id="IPR002196">
    <property type="entry name" value="Glyco_hydro_24"/>
</dbReference>
<reference evidence="8" key="1">
    <citation type="submission" date="2020-11" db="EMBL/GenBank/DDBJ databases">
        <authorList>
            <person name="Tran Van P."/>
        </authorList>
    </citation>
    <scope>NUCLEOTIDE SEQUENCE</scope>
</reference>
<dbReference type="GO" id="GO:0042742">
    <property type="term" value="P:defense response to bacterium"/>
    <property type="evidence" value="ECO:0007669"/>
    <property type="project" value="UniProtKB-KW"/>
</dbReference>
<dbReference type="SUPFAM" id="SSF53955">
    <property type="entry name" value="Lysozyme-like"/>
    <property type="match status" value="1"/>
</dbReference>
<evidence type="ECO:0000256" key="2">
    <source>
        <dbReference type="ARBA" id="ARBA00022529"/>
    </source>
</evidence>
<evidence type="ECO:0000256" key="6">
    <source>
        <dbReference type="ARBA" id="ARBA00023295"/>
    </source>
</evidence>
<evidence type="ECO:0000256" key="7">
    <source>
        <dbReference type="SAM" id="SignalP"/>
    </source>
</evidence>
<dbReference type="Gene3D" id="1.10.530.40">
    <property type="match status" value="1"/>
</dbReference>
<proteinExistence type="inferred from homology"/>
<keyword evidence="9" id="KW-1185">Reference proteome</keyword>
<evidence type="ECO:0000256" key="5">
    <source>
        <dbReference type="ARBA" id="ARBA00023200"/>
    </source>
</evidence>
<evidence type="ECO:0000313" key="8">
    <source>
        <dbReference type="EMBL" id="CAD7622381.1"/>
    </source>
</evidence>
<dbReference type="OrthoDB" id="6499791at2759"/>
<keyword evidence="3" id="KW-0081">Bacteriolytic enzyme</keyword>
<dbReference type="InterPro" id="IPR023346">
    <property type="entry name" value="Lysozyme-like_dom_sf"/>
</dbReference>
<feature type="signal peptide" evidence="7">
    <location>
        <begin position="1"/>
        <end position="21"/>
    </location>
</feature>
<dbReference type="GO" id="GO:0003796">
    <property type="term" value="F:lysozyme activity"/>
    <property type="evidence" value="ECO:0007669"/>
    <property type="project" value="UniProtKB-EC"/>
</dbReference>
<keyword evidence="4" id="KW-0378">Hydrolase</keyword>
<gene>
    <name evidence="8" type="ORF">OSB1V03_LOCUS2844</name>
</gene>
<keyword evidence="6" id="KW-0326">Glycosidase</keyword>
<keyword evidence="2" id="KW-0929">Antimicrobial</keyword>
<name>A0A7R9PVM6_9ACAR</name>
<evidence type="ECO:0000256" key="3">
    <source>
        <dbReference type="ARBA" id="ARBA00022638"/>
    </source>
</evidence>
<organism evidence="8">
    <name type="scientific">Medioppia subpectinata</name>
    <dbReference type="NCBI Taxonomy" id="1979941"/>
    <lineage>
        <taxon>Eukaryota</taxon>
        <taxon>Metazoa</taxon>
        <taxon>Ecdysozoa</taxon>
        <taxon>Arthropoda</taxon>
        <taxon>Chelicerata</taxon>
        <taxon>Arachnida</taxon>
        <taxon>Acari</taxon>
        <taxon>Acariformes</taxon>
        <taxon>Sarcoptiformes</taxon>
        <taxon>Oribatida</taxon>
        <taxon>Brachypylina</taxon>
        <taxon>Oppioidea</taxon>
        <taxon>Oppiidae</taxon>
        <taxon>Medioppia</taxon>
    </lineage>
</organism>
<accession>A0A7R9PVM6</accession>
<dbReference type="EMBL" id="OC855641">
    <property type="protein sequence ID" value="CAD7622381.1"/>
    <property type="molecule type" value="Genomic_DNA"/>
</dbReference>
<dbReference type="CDD" id="cd00737">
    <property type="entry name" value="lyz_endolysin_autolysin"/>
    <property type="match status" value="1"/>
</dbReference>
<dbReference type="InterPro" id="IPR034690">
    <property type="entry name" value="Endolysin_T4_type"/>
</dbReference>
<dbReference type="Pfam" id="PF00959">
    <property type="entry name" value="Phage_lysozyme"/>
    <property type="match status" value="1"/>
</dbReference>
<evidence type="ECO:0000256" key="1">
    <source>
        <dbReference type="ARBA" id="ARBA00000632"/>
    </source>
</evidence>
<evidence type="ECO:0000256" key="4">
    <source>
        <dbReference type="ARBA" id="ARBA00022801"/>
    </source>
</evidence>
<dbReference type="GO" id="GO:0016998">
    <property type="term" value="P:cell wall macromolecule catabolic process"/>
    <property type="evidence" value="ECO:0007669"/>
    <property type="project" value="InterPro"/>
</dbReference>
<protein>
    <recommendedName>
        <fullName evidence="10">Lysozyme</fullName>
    </recommendedName>
</protein>
<evidence type="ECO:0008006" key="10">
    <source>
        <dbReference type="Google" id="ProtNLM"/>
    </source>
</evidence>